<reference evidence="1" key="1">
    <citation type="journal article" date="2025" name="Int. J. Syst. Evol. Microbiol.">
        <title>Streptomyces citrinus sp. nov., with yellow diffusible pigment.</title>
        <authorList>
            <person name="He Y."/>
            <person name="Yang E."/>
            <person name="Xu J."/>
            <person name="Sun Y."/>
            <person name="Sun L."/>
        </authorList>
    </citation>
    <scope>NUCLEOTIDE SEQUENCE</scope>
    <source>
        <strain evidence="1">Q6</strain>
    </source>
</reference>
<proteinExistence type="predicted"/>
<keyword evidence="2" id="KW-1185">Reference proteome</keyword>
<accession>A0ACD5A7R9</accession>
<sequence length="366" mass="39679">MPTDPIHAVAEQHTARLVAAVPVPLGPTRADALHLLTWPGHRLLVQHEDERLAVRDLGDLDGPEGAGPEIRFRTPWPRRTGQATVSPTGDIAVFSGVHDVRAVDRAGAVLWQLPHGCWATPDCAWTDAPYSAYADDARHGTPDRGSAAFSADGKLVWAHVRQYTDGRPDEQWLVLDAADGQVLGRAHTMTVGSASEHLPHPDPAYMGLTVGEGHEDSPALWGHWDGTALTVERIEGELLQSVAPSGRYVLGTDPGQWALYLHEATDGSEVRRLNARDAVPPAPEEAMARWDYAGAYPYEDGVVVGTEEHAAAPRHWLVDPRDLSVRGQIAYPSPVTGSPRPAGPGQWYTLTADHGTLHLWTLPDKN</sequence>
<evidence type="ECO:0000313" key="1">
    <source>
        <dbReference type="EMBL" id="WWQ63272.1"/>
    </source>
</evidence>
<protein>
    <submittedName>
        <fullName evidence="1">Uncharacterized protein</fullName>
    </submittedName>
</protein>
<dbReference type="Proteomes" id="UP001432251">
    <property type="component" value="Chromosome"/>
</dbReference>
<name>A0ACD5A7R9_9ACTN</name>
<organism evidence="1 2">
    <name type="scientific">Streptomyces citrinus</name>
    <dbReference type="NCBI Taxonomy" id="3118173"/>
    <lineage>
        <taxon>Bacteria</taxon>
        <taxon>Bacillati</taxon>
        <taxon>Actinomycetota</taxon>
        <taxon>Actinomycetes</taxon>
        <taxon>Kitasatosporales</taxon>
        <taxon>Streptomycetaceae</taxon>
        <taxon>Streptomyces</taxon>
    </lineage>
</organism>
<gene>
    <name evidence="1" type="ORF">V2W30_07880</name>
</gene>
<evidence type="ECO:0000313" key="2">
    <source>
        <dbReference type="Proteomes" id="UP001432251"/>
    </source>
</evidence>
<dbReference type="EMBL" id="CP146022">
    <property type="protein sequence ID" value="WWQ63272.1"/>
    <property type="molecule type" value="Genomic_DNA"/>
</dbReference>